<keyword evidence="3" id="KW-1185">Reference proteome</keyword>
<dbReference type="STRING" id="440168.SAMN04487974_11131"/>
<reference evidence="2 3" key="1">
    <citation type="submission" date="2016-10" db="EMBL/GenBank/DDBJ databases">
        <authorList>
            <person name="de Groot N.N."/>
        </authorList>
    </citation>
    <scope>NUCLEOTIDE SEQUENCE [LARGE SCALE GENOMIC DNA]</scope>
    <source>
        <strain evidence="2 3">CGMCC 1.10267</strain>
    </source>
</reference>
<dbReference type="PANTHER" id="PTHR12110">
    <property type="entry name" value="HYDROXYPYRUVATE ISOMERASE"/>
    <property type="match status" value="1"/>
</dbReference>
<protein>
    <submittedName>
        <fullName evidence="2">Sugar phosphate isomerase/epimerase</fullName>
    </submittedName>
</protein>
<dbReference type="EMBL" id="FNCS01000011">
    <property type="protein sequence ID" value="SDG88286.1"/>
    <property type="molecule type" value="Genomic_DNA"/>
</dbReference>
<sequence length="274" mass="29141">MMRPRAAISNIAWPAEADDEALDLAVTLGFSGIELAPAKVFGPPDTADPDAVERYREALQARGLTVPALQAILFGVADAHLFGSPEARERLAVRLARVAEIAGALGAGACVFGSPGLRDPGDRPAEDAMAIAMEFFAEMAPRFDANDTTLAFEANATIYDCRFITHTHEAMRLVSEVDRKGFGLQLDLGTVFANREDTDTLIAAARLAAHCHASEPHLVPLGSGGHDHARAGDALRQAGYDGWISVEMKATPDWQTAMRAAAHVLDRHYGAGGS</sequence>
<dbReference type="Gene3D" id="3.20.20.150">
    <property type="entry name" value="Divalent-metal-dependent TIM barrel enzymes"/>
    <property type="match status" value="1"/>
</dbReference>
<accession>A0A1G7XW96</accession>
<dbReference type="Pfam" id="PF01261">
    <property type="entry name" value="AP_endonuc_2"/>
    <property type="match status" value="1"/>
</dbReference>
<dbReference type="OrthoDB" id="9801426at2"/>
<name>A0A1G7XW96_9HYPH</name>
<evidence type="ECO:0000313" key="3">
    <source>
        <dbReference type="Proteomes" id="UP000199495"/>
    </source>
</evidence>
<dbReference type="GO" id="GO:0016853">
    <property type="term" value="F:isomerase activity"/>
    <property type="evidence" value="ECO:0007669"/>
    <property type="project" value="UniProtKB-KW"/>
</dbReference>
<dbReference type="PANTHER" id="PTHR12110:SF21">
    <property type="entry name" value="XYLOSE ISOMERASE-LIKE TIM BARREL DOMAIN-CONTAINING PROTEIN"/>
    <property type="match status" value="1"/>
</dbReference>
<dbReference type="AlphaFoldDB" id="A0A1G7XW96"/>
<evidence type="ECO:0000313" key="2">
    <source>
        <dbReference type="EMBL" id="SDG88286.1"/>
    </source>
</evidence>
<dbReference type="InterPro" id="IPR050312">
    <property type="entry name" value="IolE/XylAMocC-like"/>
</dbReference>
<feature type="domain" description="Xylose isomerase-like TIM barrel" evidence="1">
    <location>
        <begin position="22"/>
        <end position="266"/>
    </location>
</feature>
<organism evidence="2 3">
    <name type="scientific">Pelagibacterium luteolum</name>
    <dbReference type="NCBI Taxonomy" id="440168"/>
    <lineage>
        <taxon>Bacteria</taxon>
        <taxon>Pseudomonadati</taxon>
        <taxon>Pseudomonadota</taxon>
        <taxon>Alphaproteobacteria</taxon>
        <taxon>Hyphomicrobiales</taxon>
        <taxon>Devosiaceae</taxon>
        <taxon>Pelagibacterium</taxon>
    </lineage>
</organism>
<dbReference type="RefSeq" id="WP_090597556.1">
    <property type="nucleotide sequence ID" value="NZ_FNCS01000011.1"/>
</dbReference>
<gene>
    <name evidence="2" type="ORF">SAMN04487974_11131</name>
</gene>
<keyword evidence="2" id="KW-0413">Isomerase</keyword>
<dbReference type="SUPFAM" id="SSF51658">
    <property type="entry name" value="Xylose isomerase-like"/>
    <property type="match status" value="1"/>
</dbReference>
<evidence type="ECO:0000259" key="1">
    <source>
        <dbReference type="Pfam" id="PF01261"/>
    </source>
</evidence>
<dbReference type="InterPro" id="IPR036237">
    <property type="entry name" value="Xyl_isomerase-like_sf"/>
</dbReference>
<dbReference type="Proteomes" id="UP000199495">
    <property type="component" value="Unassembled WGS sequence"/>
</dbReference>
<proteinExistence type="predicted"/>
<dbReference type="InterPro" id="IPR013022">
    <property type="entry name" value="Xyl_isomerase-like_TIM-brl"/>
</dbReference>